<dbReference type="EMBL" id="BARV01003077">
    <property type="protein sequence ID" value="GAH99269.1"/>
    <property type="molecule type" value="Genomic_DNA"/>
</dbReference>
<protein>
    <recommendedName>
        <fullName evidence="2">Glycosyltransferase subfamily 4-like N-terminal domain-containing protein</fullName>
    </recommendedName>
</protein>
<feature type="non-terminal residue" evidence="1">
    <location>
        <position position="213"/>
    </location>
</feature>
<proteinExistence type="predicted"/>
<evidence type="ECO:0000313" key="1">
    <source>
        <dbReference type="EMBL" id="GAH99269.1"/>
    </source>
</evidence>
<accession>X1LA15</accession>
<evidence type="ECO:0008006" key="2">
    <source>
        <dbReference type="Google" id="ProtNLM"/>
    </source>
</evidence>
<name>X1LA15_9ZZZZ</name>
<dbReference type="Gene3D" id="3.40.50.2000">
    <property type="entry name" value="Glycogen Phosphorylase B"/>
    <property type="match status" value="1"/>
</dbReference>
<comment type="caution">
    <text evidence="1">The sequence shown here is derived from an EMBL/GenBank/DDBJ whole genome shotgun (WGS) entry which is preliminary data.</text>
</comment>
<organism evidence="1">
    <name type="scientific">marine sediment metagenome</name>
    <dbReference type="NCBI Taxonomy" id="412755"/>
    <lineage>
        <taxon>unclassified sequences</taxon>
        <taxon>metagenomes</taxon>
        <taxon>ecological metagenomes</taxon>
    </lineage>
</organism>
<reference evidence="1" key="1">
    <citation type="journal article" date="2014" name="Front. Microbiol.">
        <title>High frequency of phylogenetically diverse reductive dehalogenase-homologous genes in deep subseafloor sedimentary metagenomes.</title>
        <authorList>
            <person name="Kawai M."/>
            <person name="Futagami T."/>
            <person name="Toyoda A."/>
            <person name="Takaki Y."/>
            <person name="Nishi S."/>
            <person name="Hori S."/>
            <person name="Arai W."/>
            <person name="Tsubouchi T."/>
            <person name="Morono Y."/>
            <person name="Uchiyama I."/>
            <person name="Ito T."/>
            <person name="Fujiyama A."/>
            <person name="Inagaki F."/>
            <person name="Takami H."/>
        </authorList>
    </citation>
    <scope>NUCLEOTIDE SEQUENCE</scope>
    <source>
        <strain evidence="1">Expedition CK06-06</strain>
    </source>
</reference>
<dbReference type="AlphaFoldDB" id="X1LA15"/>
<gene>
    <name evidence="1" type="ORF">S06H3_07567</name>
</gene>
<dbReference type="SUPFAM" id="SSF53756">
    <property type="entry name" value="UDP-Glycosyltransferase/glycogen phosphorylase"/>
    <property type="match status" value="1"/>
</dbReference>
<sequence>MPNLKKLKIALFSSIDQTIPPPKDIINAPMAFTEILARGLSKRGHRVTLFAIKNSHVRGVKIYTLDYKWDKNLKTEKKDWVSYTAFTTSFLNYELQKDIKKFYNQLAVSEICLKQKEFDIIHFNYSEIDNIIPFSKLFKTSILIVIHDFLTPLRKVVLKKAREFKNIHFVSLSNSQRKEYPLASFIKTIYHGIDTKKYQFNSIPKNYLLFSGR</sequence>